<proteinExistence type="predicted"/>
<sequence length="121" mass="13763">MKKVIGALSMAACATLFATSYASAEETQGEPSIEQEGWNLVWSDEFDGNSLDPSKWRHDIGNGQPNLPGWGNEELQYYSDDPKNVRVQNGELIKKCYVYRIVNSSKPLDLRFFYCARKYKS</sequence>
<name>A0ABU6NS58_9BACI</name>
<organism evidence="2 3">
    <name type="scientific">Shouchella miscanthi</name>
    <dbReference type="NCBI Taxonomy" id="2598861"/>
    <lineage>
        <taxon>Bacteria</taxon>
        <taxon>Bacillati</taxon>
        <taxon>Bacillota</taxon>
        <taxon>Bacilli</taxon>
        <taxon>Bacillales</taxon>
        <taxon>Bacillaceae</taxon>
        <taxon>Shouchella</taxon>
    </lineage>
</organism>
<keyword evidence="1" id="KW-0732">Signal</keyword>
<protein>
    <submittedName>
        <fullName evidence="2">Uncharacterized protein</fullName>
    </submittedName>
</protein>
<dbReference type="SUPFAM" id="SSF49899">
    <property type="entry name" value="Concanavalin A-like lectins/glucanases"/>
    <property type="match status" value="1"/>
</dbReference>
<feature type="chain" id="PRO_5046866538" evidence="1">
    <location>
        <begin position="25"/>
        <end position="121"/>
    </location>
</feature>
<reference evidence="2 3" key="1">
    <citation type="submission" date="2023-03" db="EMBL/GenBank/DDBJ databases">
        <title>Bacillus Genome Sequencing.</title>
        <authorList>
            <person name="Dunlap C."/>
        </authorList>
    </citation>
    <scope>NUCLEOTIDE SEQUENCE [LARGE SCALE GENOMIC DNA]</scope>
    <source>
        <strain evidence="2 3">B-4107</strain>
    </source>
</reference>
<dbReference type="EMBL" id="JAROAS010000039">
    <property type="protein sequence ID" value="MED4129632.1"/>
    <property type="molecule type" value="Genomic_DNA"/>
</dbReference>
<feature type="signal peptide" evidence="1">
    <location>
        <begin position="1"/>
        <end position="24"/>
    </location>
</feature>
<dbReference type="InterPro" id="IPR013320">
    <property type="entry name" value="ConA-like_dom_sf"/>
</dbReference>
<evidence type="ECO:0000313" key="2">
    <source>
        <dbReference type="EMBL" id="MED4129632.1"/>
    </source>
</evidence>
<evidence type="ECO:0000313" key="3">
    <source>
        <dbReference type="Proteomes" id="UP001341820"/>
    </source>
</evidence>
<accession>A0ABU6NS58</accession>
<dbReference type="Proteomes" id="UP001341820">
    <property type="component" value="Unassembled WGS sequence"/>
</dbReference>
<dbReference type="Gene3D" id="2.60.120.200">
    <property type="match status" value="1"/>
</dbReference>
<dbReference type="RefSeq" id="WP_328238266.1">
    <property type="nucleotide sequence ID" value="NZ_JAROAS010000039.1"/>
</dbReference>
<gene>
    <name evidence="2" type="ORF">P5F74_15970</name>
</gene>
<comment type="caution">
    <text evidence="2">The sequence shown here is derived from an EMBL/GenBank/DDBJ whole genome shotgun (WGS) entry which is preliminary data.</text>
</comment>
<evidence type="ECO:0000256" key="1">
    <source>
        <dbReference type="SAM" id="SignalP"/>
    </source>
</evidence>
<keyword evidence="3" id="KW-1185">Reference proteome</keyword>